<dbReference type="EMBL" id="SADE01000003">
    <property type="protein sequence ID" value="RVU34813.1"/>
    <property type="molecule type" value="Genomic_DNA"/>
</dbReference>
<proteinExistence type="predicted"/>
<dbReference type="CDD" id="cd00085">
    <property type="entry name" value="HNHc"/>
    <property type="match status" value="1"/>
</dbReference>
<name>A0A3S2VL80_9PROT</name>
<evidence type="ECO:0000256" key="1">
    <source>
        <dbReference type="SAM" id="MobiDB-lite"/>
    </source>
</evidence>
<protein>
    <submittedName>
        <fullName evidence="2">HNH endonuclease</fullName>
    </submittedName>
</protein>
<keyword evidence="2" id="KW-0378">Hydrolase</keyword>
<dbReference type="OrthoDB" id="2988179at2"/>
<feature type="region of interest" description="Disordered" evidence="1">
    <location>
        <begin position="364"/>
        <end position="436"/>
    </location>
</feature>
<dbReference type="InterPro" id="IPR003615">
    <property type="entry name" value="HNH_nuc"/>
</dbReference>
<feature type="compositionally biased region" description="Basic and acidic residues" evidence="1">
    <location>
        <begin position="419"/>
        <end position="430"/>
    </location>
</feature>
<organism evidence="2 3">
    <name type="scientific">Hwanghaeella grinnelliae</name>
    <dbReference type="NCBI Taxonomy" id="2500179"/>
    <lineage>
        <taxon>Bacteria</taxon>
        <taxon>Pseudomonadati</taxon>
        <taxon>Pseudomonadota</taxon>
        <taxon>Alphaproteobacteria</taxon>
        <taxon>Rhodospirillales</taxon>
        <taxon>Rhodospirillaceae</taxon>
        <taxon>Hwanghaeella</taxon>
    </lineage>
</organism>
<keyword evidence="3" id="KW-1185">Reference proteome</keyword>
<feature type="region of interest" description="Disordered" evidence="1">
    <location>
        <begin position="608"/>
        <end position="648"/>
    </location>
</feature>
<accession>A0A3S2VL80</accession>
<keyword evidence="2" id="KW-0255">Endonuclease</keyword>
<evidence type="ECO:0000313" key="2">
    <source>
        <dbReference type="EMBL" id="RVU34813.1"/>
    </source>
</evidence>
<dbReference type="RefSeq" id="WP_127766993.1">
    <property type="nucleotide sequence ID" value="NZ_SADE01000003.1"/>
</dbReference>
<dbReference type="Proteomes" id="UP000287447">
    <property type="component" value="Unassembled WGS sequence"/>
</dbReference>
<dbReference type="AlphaFoldDB" id="A0A3S2VL80"/>
<dbReference type="GO" id="GO:0004519">
    <property type="term" value="F:endonuclease activity"/>
    <property type="evidence" value="ECO:0007669"/>
    <property type="project" value="UniProtKB-KW"/>
</dbReference>
<keyword evidence="2" id="KW-0540">Nuclease</keyword>
<comment type="caution">
    <text evidence="2">The sequence shown here is derived from an EMBL/GenBank/DDBJ whole genome shotgun (WGS) entry which is preliminary data.</text>
</comment>
<sequence length="782" mass="85958">MRARLLDAAIRHGRGGEDVSSIGGSADEPNFDLEAGLSQFEGVLADRDDLDEEGRSREVERLREDATNEVLLAGFDAAGERAGIPGMEAFLTGLDESFSGSSESEAVSRRMPVQARLLGRLQDRRRQDDVERVRRASDERAVRAERVAKLRSYVLDGEETPADAREVLDTARASETLDAAVLDRLDRDLEGRLSFERERDAALARIDEVIAGGGFGQHGLATGQGIVEGDRPWAEEYPWLDCHFEWWLKKRGAKTAGILKSTSYLPPQPSNPYGGCRHVLTGWPSTPDIVEYARAAAAIPPMLENRIAAQWEAGSDRDRTEALAIADAMRTQVGQAVDAPGLKKALSLVGAGASPDQVVAFRKSSPEVFEQKDSHLADGQIDRPAPTIPDTAETDGVADQRGVAGTNADPTETDEEDERAWIKERRRSAETELAPETLPREDLAKREDETWNQWGRRIYEALDAAREDRPDASLEISRRYFGELYKPENADVVRAMDQKVSLEAYLNPPRDQLIAGAELEAFEAWQRENPGAKPSDYRLNRGHSAFLGADGNYYWHSLETSKRTGSHTALFHDGIEAFDNYAKVRLGDYKHIVLAGLSGGPSFGRGGAGRAAQSFARATRQGQTVRNTKAAKKPTSTLREGGTQEEWEANETQVEKIAGKPVPEKSNEENGVNLQLKYMKKWDQTQRMAADAKCKALCDLDTFVAKSDRSGSSGAKVYKDAGHIVPEGHDVDHIKDLQLGGTTTLDNLATLDASVNRSLGAQIWHQIKDLPQGTIINKVTIE</sequence>
<evidence type="ECO:0000313" key="3">
    <source>
        <dbReference type="Proteomes" id="UP000287447"/>
    </source>
</evidence>
<reference evidence="3" key="1">
    <citation type="submission" date="2019-01" db="EMBL/GenBank/DDBJ databases">
        <title>Gri0909 isolated from a small marine red alga.</title>
        <authorList>
            <person name="Kim J."/>
            <person name="Jeong S.E."/>
            <person name="Jeon C.O."/>
        </authorList>
    </citation>
    <scope>NUCLEOTIDE SEQUENCE [LARGE SCALE GENOMIC DNA]</scope>
    <source>
        <strain evidence="3">Gri0909</strain>
    </source>
</reference>
<gene>
    <name evidence="2" type="ORF">EOI86_18380</name>
</gene>